<dbReference type="EMBL" id="MU005573">
    <property type="protein sequence ID" value="KAF2688694.1"/>
    <property type="molecule type" value="Genomic_DNA"/>
</dbReference>
<keyword evidence="2" id="KW-1185">Reference proteome</keyword>
<gene>
    <name evidence="1" type="ORF">K458DRAFT_384871</name>
</gene>
<dbReference type="OrthoDB" id="10659805at2759"/>
<proteinExistence type="predicted"/>
<evidence type="ECO:0000313" key="2">
    <source>
        <dbReference type="Proteomes" id="UP000799291"/>
    </source>
</evidence>
<evidence type="ECO:0000313" key="1">
    <source>
        <dbReference type="EMBL" id="KAF2688694.1"/>
    </source>
</evidence>
<dbReference type="Proteomes" id="UP000799291">
    <property type="component" value="Unassembled WGS sequence"/>
</dbReference>
<sequence length="149" mass="16583">MVSIRVGPSLSSFLGDTLLCSLSTETHVTKPLNGTEAPGCRSTRGVTSKTTKDVNTDLIWAKFQISVEQYRLRWLASNLDQYTLQKIHHLATRASLPPEGRRLVNNSWWTGEGLDIFANGVLESVFLVTDIDSFVQRAMDAVEDTLEEV</sequence>
<reference evidence="1" key="1">
    <citation type="journal article" date="2020" name="Stud. Mycol.">
        <title>101 Dothideomycetes genomes: a test case for predicting lifestyles and emergence of pathogens.</title>
        <authorList>
            <person name="Haridas S."/>
            <person name="Albert R."/>
            <person name="Binder M."/>
            <person name="Bloem J."/>
            <person name="Labutti K."/>
            <person name="Salamov A."/>
            <person name="Andreopoulos B."/>
            <person name="Baker S."/>
            <person name="Barry K."/>
            <person name="Bills G."/>
            <person name="Bluhm B."/>
            <person name="Cannon C."/>
            <person name="Castanera R."/>
            <person name="Culley D."/>
            <person name="Daum C."/>
            <person name="Ezra D."/>
            <person name="Gonzalez J."/>
            <person name="Henrissat B."/>
            <person name="Kuo A."/>
            <person name="Liang C."/>
            <person name="Lipzen A."/>
            <person name="Lutzoni F."/>
            <person name="Magnuson J."/>
            <person name="Mondo S."/>
            <person name="Nolan M."/>
            <person name="Ohm R."/>
            <person name="Pangilinan J."/>
            <person name="Park H.-J."/>
            <person name="Ramirez L."/>
            <person name="Alfaro M."/>
            <person name="Sun H."/>
            <person name="Tritt A."/>
            <person name="Yoshinaga Y."/>
            <person name="Zwiers L.-H."/>
            <person name="Turgeon B."/>
            <person name="Goodwin S."/>
            <person name="Spatafora J."/>
            <person name="Crous P."/>
            <person name="Grigoriev I."/>
        </authorList>
    </citation>
    <scope>NUCLEOTIDE SEQUENCE</scope>
    <source>
        <strain evidence="1">CBS 122367</strain>
    </source>
</reference>
<name>A0A6G1JDQ4_9PLEO</name>
<organism evidence="1 2">
    <name type="scientific">Lentithecium fluviatile CBS 122367</name>
    <dbReference type="NCBI Taxonomy" id="1168545"/>
    <lineage>
        <taxon>Eukaryota</taxon>
        <taxon>Fungi</taxon>
        <taxon>Dikarya</taxon>
        <taxon>Ascomycota</taxon>
        <taxon>Pezizomycotina</taxon>
        <taxon>Dothideomycetes</taxon>
        <taxon>Pleosporomycetidae</taxon>
        <taxon>Pleosporales</taxon>
        <taxon>Massarineae</taxon>
        <taxon>Lentitheciaceae</taxon>
        <taxon>Lentithecium</taxon>
    </lineage>
</organism>
<dbReference type="AlphaFoldDB" id="A0A6G1JDQ4"/>
<accession>A0A6G1JDQ4</accession>
<protein>
    <submittedName>
        <fullName evidence="1">Uncharacterized protein</fullName>
    </submittedName>
</protein>